<keyword evidence="1" id="KW-0732">Signal</keyword>
<organism evidence="2 3">
    <name type="scientific">Mizuhopecten yessoensis</name>
    <name type="common">Japanese scallop</name>
    <name type="synonym">Patinopecten yessoensis</name>
    <dbReference type="NCBI Taxonomy" id="6573"/>
    <lineage>
        <taxon>Eukaryota</taxon>
        <taxon>Metazoa</taxon>
        <taxon>Spiralia</taxon>
        <taxon>Lophotrochozoa</taxon>
        <taxon>Mollusca</taxon>
        <taxon>Bivalvia</taxon>
        <taxon>Autobranchia</taxon>
        <taxon>Pteriomorphia</taxon>
        <taxon>Pectinida</taxon>
        <taxon>Pectinoidea</taxon>
        <taxon>Pectinidae</taxon>
        <taxon>Mizuhopecten</taxon>
    </lineage>
</organism>
<evidence type="ECO:0000313" key="2">
    <source>
        <dbReference type="EMBL" id="OWF35676.1"/>
    </source>
</evidence>
<sequence>MQAIFIVAFCVIGQIYAAPASSNENNEIDAASFYYDGLSGFVALKLGHNCYLSSQEKNSPDIHTEEGLLAAESRIMILLRRGIQTPLSHAEVNQLSLHLERMCAGSSVYQLHHHHPPSTTMVSLI</sequence>
<evidence type="ECO:0000313" key="3">
    <source>
        <dbReference type="Proteomes" id="UP000242188"/>
    </source>
</evidence>
<reference evidence="2 3" key="1">
    <citation type="journal article" date="2017" name="Nat. Ecol. Evol.">
        <title>Scallop genome provides insights into evolution of bilaterian karyotype and development.</title>
        <authorList>
            <person name="Wang S."/>
            <person name="Zhang J."/>
            <person name="Jiao W."/>
            <person name="Li J."/>
            <person name="Xun X."/>
            <person name="Sun Y."/>
            <person name="Guo X."/>
            <person name="Huan P."/>
            <person name="Dong B."/>
            <person name="Zhang L."/>
            <person name="Hu X."/>
            <person name="Sun X."/>
            <person name="Wang J."/>
            <person name="Zhao C."/>
            <person name="Wang Y."/>
            <person name="Wang D."/>
            <person name="Huang X."/>
            <person name="Wang R."/>
            <person name="Lv J."/>
            <person name="Li Y."/>
            <person name="Zhang Z."/>
            <person name="Liu B."/>
            <person name="Lu W."/>
            <person name="Hui Y."/>
            <person name="Liang J."/>
            <person name="Zhou Z."/>
            <person name="Hou R."/>
            <person name="Li X."/>
            <person name="Liu Y."/>
            <person name="Li H."/>
            <person name="Ning X."/>
            <person name="Lin Y."/>
            <person name="Zhao L."/>
            <person name="Xing Q."/>
            <person name="Dou J."/>
            <person name="Li Y."/>
            <person name="Mao J."/>
            <person name="Guo H."/>
            <person name="Dou H."/>
            <person name="Li T."/>
            <person name="Mu C."/>
            <person name="Jiang W."/>
            <person name="Fu Q."/>
            <person name="Fu X."/>
            <person name="Miao Y."/>
            <person name="Liu J."/>
            <person name="Yu Q."/>
            <person name="Li R."/>
            <person name="Liao H."/>
            <person name="Li X."/>
            <person name="Kong Y."/>
            <person name="Jiang Z."/>
            <person name="Chourrout D."/>
            <person name="Li R."/>
            <person name="Bao Z."/>
        </authorList>
    </citation>
    <scope>NUCLEOTIDE SEQUENCE [LARGE SCALE GENOMIC DNA]</scope>
    <source>
        <strain evidence="2 3">PY_sf001</strain>
    </source>
</reference>
<name>A0A210PGU5_MIZYE</name>
<feature type="chain" id="PRO_5012962144" evidence="1">
    <location>
        <begin position="18"/>
        <end position="125"/>
    </location>
</feature>
<evidence type="ECO:0000256" key="1">
    <source>
        <dbReference type="SAM" id="SignalP"/>
    </source>
</evidence>
<dbReference type="AlphaFoldDB" id="A0A210PGU5"/>
<feature type="signal peptide" evidence="1">
    <location>
        <begin position="1"/>
        <end position="17"/>
    </location>
</feature>
<gene>
    <name evidence="2" type="ORF">KP79_PYT04886</name>
</gene>
<dbReference type="Proteomes" id="UP000242188">
    <property type="component" value="Unassembled WGS sequence"/>
</dbReference>
<proteinExistence type="predicted"/>
<protein>
    <submittedName>
        <fullName evidence="2">Uncharacterized protein</fullName>
    </submittedName>
</protein>
<keyword evidence="3" id="KW-1185">Reference proteome</keyword>
<accession>A0A210PGU5</accession>
<dbReference type="EMBL" id="NEDP02076713">
    <property type="protein sequence ID" value="OWF35676.1"/>
    <property type="molecule type" value="Genomic_DNA"/>
</dbReference>
<comment type="caution">
    <text evidence="2">The sequence shown here is derived from an EMBL/GenBank/DDBJ whole genome shotgun (WGS) entry which is preliminary data.</text>
</comment>